<dbReference type="AlphaFoldDB" id="A0AA48RDN7"/>
<protein>
    <submittedName>
        <fullName evidence="1">Uncharacterized protein</fullName>
    </submittedName>
</protein>
<proteinExistence type="predicted"/>
<reference evidence="1" key="1">
    <citation type="submission" date="2023-07" db="EMBL/GenBank/DDBJ databases">
        <authorList>
            <person name="Pelsma A.J. K."/>
        </authorList>
    </citation>
    <scope>NUCLEOTIDE SEQUENCE</scope>
</reference>
<dbReference type="EMBL" id="OY288114">
    <property type="protein sequence ID" value="CAJ0861930.1"/>
    <property type="molecule type" value="Genomic_DNA"/>
</dbReference>
<sequence length="159" mass="16593">MAIKTSAGTKFHIGTTAAASTLTEYRADDYEQVGEVESFGAFGDTAETISFTSLSDSRVQKVAGVRDAGEVEFVMGYDPADAGQVALIAAFDANNGAPFNFKAELNDALTSGVGPHHGTEFFWKGVVMSKEFEAGSNKDVVKLKVKVSITSGVTIGAAA</sequence>
<evidence type="ECO:0000313" key="1">
    <source>
        <dbReference type="EMBL" id="CAJ0861930.1"/>
    </source>
</evidence>
<dbReference type="Gene3D" id="4.10.410.40">
    <property type="match status" value="1"/>
</dbReference>
<accession>A0AA48RDN7</accession>
<gene>
    <name evidence="1" type="ORF">AMST5_01442</name>
</gene>
<name>A0AA48RDN7_9ZZZZ</name>
<organism evidence="1">
    <name type="scientific">freshwater sediment metagenome</name>
    <dbReference type="NCBI Taxonomy" id="556182"/>
    <lineage>
        <taxon>unclassified sequences</taxon>
        <taxon>metagenomes</taxon>
        <taxon>ecological metagenomes</taxon>
    </lineage>
</organism>